<evidence type="ECO:0000313" key="3">
    <source>
        <dbReference type="Proteomes" id="UP000291116"/>
    </source>
</evidence>
<accession>A0A448Z4V1</accession>
<sequence>MPSLTMIASLTACLSLLVIQAYAFQEASNAAIFSSRSQLGSIYTHVSLHESSQPFDSQERNLQERRSFLSKLALIPAVVLPSLATLPTSAQASGGATAGGAYLLSAKKRYYERVKESVTGLLKAEDGLRNGDSKVAKEYFSSEDGGSWKDLTAAGYLLSNAFRRSSSTAPDSLPAVKKYKAFAKEVEAFQKTLKKKGAAAASEAFPTVEAALDEWLSEIELPAAREL</sequence>
<protein>
    <recommendedName>
        <fullName evidence="4">Photosystem II Psb31 protein domain-containing protein</fullName>
    </recommendedName>
</protein>
<organism evidence="2 3">
    <name type="scientific">Pseudo-nitzschia multistriata</name>
    <dbReference type="NCBI Taxonomy" id="183589"/>
    <lineage>
        <taxon>Eukaryota</taxon>
        <taxon>Sar</taxon>
        <taxon>Stramenopiles</taxon>
        <taxon>Ochrophyta</taxon>
        <taxon>Bacillariophyta</taxon>
        <taxon>Bacillariophyceae</taxon>
        <taxon>Bacillariophycidae</taxon>
        <taxon>Bacillariales</taxon>
        <taxon>Bacillariaceae</taxon>
        <taxon>Pseudo-nitzschia</taxon>
    </lineage>
</organism>
<dbReference type="AlphaFoldDB" id="A0A448Z4V1"/>
<keyword evidence="1" id="KW-0732">Signal</keyword>
<dbReference type="Proteomes" id="UP000291116">
    <property type="component" value="Unassembled WGS sequence"/>
</dbReference>
<dbReference type="OrthoDB" id="45939at2759"/>
<evidence type="ECO:0008006" key="4">
    <source>
        <dbReference type="Google" id="ProtNLM"/>
    </source>
</evidence>
<keyword evidence="3" id="KW-1185">Reference proteome</keyword>
<proteinExistence type="predicted"/>
<evidence type="ECO:0000256" key="1">
    <source>
        <dbReference type="SAM" id="SignalP"/>
    </source>
</evidence>
<feature type="signal peptide" evidence="1">
    <location>
        <begin position="1"/>
        <end position="23"/>
    </location>
</feature>
<gene>
    <name evidence="2" type="ORF">PSNMU_V1.4_AUG-EV-PASAV3_0039240</name>
</gene>
<reference evidence="2 3" key="1">
    <citation type="submission" date="2019-01" db="EMBL/GenBank/DDBJ databases">
        <authorList>
            <person name="Ferrante I. M."/>
        </authorList>
    </citation>
    <scope>NUCLEOTIDE SEQUENCE [LARGE SCALE GENOMIC DNA]</scope>
    <source>
        <strain evidence="2 3">B856</strain>
    </source>
</reference>
<evidence type="ECO:0000313" key="2">
    <source>
        <dbReference type="EMBL" id="VEU37051.1"/>
    </source>
</evidence>
<dbReference type="EMBL" id="CAACVS010000114">
    <property type="protein sequence ID" value="VEU37051.1"/>
    <property type="molecule type" value="Genomic_DNA"/>
</dbReference>
<name>A0A448Z4V1_9STRA</name>
<feature type="chain" id="PRO_5019409256" description="Photosystem II Psb31 protein domain-containing protein" evidence="1">
    <location>
        <begin position="24"/>
        <end position="227"/>
    </location>
</feature>